<dbReference type="Proteomes" id="UP001314170">
    <property type="component" value="Unassembled WGS sequence"/>
</dbReference>
<keyword evidence="3" id="KW-0808">Transferase</keyword>
<accession>A0AAV1S524</accession>
<evidence type="ECO:0000256" key="2">
    <source>
        <dbReference type="ARBA" id="ARBA00022527"/>
    </source>
</evidence>
<sequence length="282" mass="30667">MASICHYPKLLANATILFLVLVSSIVVACTGLVAALDSALLASEGKALLESGWWSSYDDLTNLNRCTWPGIVCNQAGSVVEISPPSESLKVRDKFGKMNFSCFSNLVRLDLAEHQLNGTIPPKISTLPKLRYLDLSSNHLTGKLINLRYLDLSANQINESIPVEIGNLANLVTLDLSLNNISGSIPTTLGDILSSSAQAIQLKEVLDPRLSKPTNEIIRQNICIIATLAFSCLHSKPESRPSMKFVSQEFINPKRPLVGLEISLLELQNCGMHTNGEITVPC</sequence>
<evidence type="ECO:0000256" key="3">
    <source>
        <dbReference type="ARBA" id="ARBA00022679"/>
    </source>
</evidence>
<evidence type="ECO:0000256" key="7">
    <source>
        <dbReference type="ARBA" id="ARBA00047899"/>
    </source>
</evidence>
<dbReference type="SUPFAM" id="SSF52058">
    <property type="entry name" value="L domain-like"/>
    <property type="match status" value="1"/>
</dbReference>
<keyword evidence="4" id="KW-0547">Nucleotide-binding</keyword>
<dbReference type="PANTHER" id="PTHR48005">
    <property type="entry name" value="LEUCINE RICH REPEAT KINASE 2"/>
    <property type="match status" value="1"/>
</dbReference>
<dbReference type="GO" id="GO:0004674">
    <property type="term" value="F:protein serine/threonine kinase activity"/>
    <property type="evidence" value="ECO:0007669"/>
    <property type="project" value="UniProtKB-KW"/>
</dbReference>
<evidence type="ECO:0000256" key="9">
    <source>
        <dbReference type="SAM" id="Phobius"/>
    </source>
</evidence>
<reference evidence="10 11" key="1">
    <citation type="submission" date="2024-01" db="EMBL/GenBank/DDBJ databases">
        <authorList>
            <person name="Waweru B."/>
        </authorList>
    </citation>
    <scope>NUCLEOTIDE SEQUENCE [LARGE SCALE GENOMIC DNA]</scope>
</reference>
<evidence type="ECO:0000256" key="8">
    <source>
        <dbReference type="ARBA" id="ARBA00048679"/>
    </source>
</evidence>
<evidence type="ECO:0000256" key="1">
    <source>
        <dbReference type="ARBA" id="ARBA00012513"/>
    </source>
</evidence>
<evidence type="ECO:0000313" key="11">
    <source>
        <dbReference type="Proteomes" id="UP001314170"/>
    </source>
</evidence>
<evidence type="ECO:0000313" key="10">
    <source>
        <dbReference type="EMBL" id="CAK7346007.1"/>
    </source>
</evidence>
<evidence type="ECO:0000256" key="6">
    <source>
        <dbReference type="ARBA" id="ARBA00022840"/>
    </source>
</evidence>
<comment type="caution">
    <text evidence="10">The sequence shown here is derived from an EMBL/GenBank/DDBJ whole genome shotgun (WGS) entry which is preliminary data.</text>
</comment>
<name>A0AAV1S524_9ROSI</name>
<dbReference type="EC" id="2.7.11.1" evidence="1"/>
<keyword evidence="9" id="KW-0812">Transmembrane</keyword>
<dbReference type="PANTHER" id="PTHR48005:SF13">
    <property type="entry name" value="SERINE_THREONINE-PROTEIN KINASE DDB_G0278509-RELATED"/>
    <property type="match status" value="1"/>
</dbReference>
<evidence type="ECO:0000256" key="4">
    <source>
        <dbReference type="ARBA" id="ARBA00022741"/>
    </source>
</evidence>
<keyword evidence="6" id="KW-0067">ATP-binding</keyword>
<dbReference type="Pfam" id="PF00560">
    <property type="entry name" value="LRR_1"/>
    <property type="match status" value="3"/>
</dbReference>
<dbReference type="PRINTS" id="PR00019">
    <property type="entry name" value="LEURICHRPT"/>
</dbReference>
<comment type="catalytic activity">
    <reaction evidence="7">
        <text>L-threonyl-[protein] + ATP = O-phospho-L-threonyl-[protein] + ADP + H(+)</text>
        <dbReference type="Rhea" id="RHEA:46608"/>
        <dbReference type="Rhea" id="RHEA-COMP:11060"/>
        <dbReference type="Rhea" id="RHEA-COMP:11605"/>
        <dbReference type="ChEBI" id="CHEBI:15378"/>
        <dbReference type="ChEBI" id="CHEBI:30013"/>
        <dbReference type="ChEBI" id="CHEBI:30616"/>
        <dbReference type="ChEBI" id="CHEBI:61977"/>
        <dbReference type="ChEBI" id="CHEBI:456216"/>
        <dbReference type="EC" id="2.7.11.1"/>
    </reaction>
</comment>
<dbReference type="AlphaFoldDB" id="A0AAV1S524"/>
<evidence type="ECO:0000256" key="5">
    <source>
        <dbReference type="ARBA" id="ARBA00022777"/>
    </source>
</evidence>
<keyword evidence="5" id="KW-0418">Kinase</keyword>
<gene>
    <name evidence="10" type="ORF">DCAF_LOCUS18674</name>
</gene>
<dbReference type="PROSITE" id="PS51450">
    <property type="entry name" value="LRR"/>
    <property type="match status" value="1"/>
</dbReference>
<keyword evidence="2" id="KW-0723">Serine/threonine-protein kinase</keyword>
<keyword evidence="11" id="KW-1185">Reference proteome</keyword>
<dbReference type="GO" id="GO:0005524">
    <property type="term" value="F:ATP binding"/>
    <property type="evidence" value="ECO:0007669"/>
    <property type="project" value="UniProtKB-KW"/>
</dbReference>
<feature type="transmembrane region" description="Helical" evidence="9">
    <location>
        <begin position="16"/>
        <end position="36"/>
    </location>
</feature>
<protein>
    <recommendedName>
        <fullName evidence="1">non-specific serine/threonine protein kinase</fullName>
        <ecNumber evidence="1">2.7.11.1</ecNumber>
    </recommendedName>
</protein>
<dbReference type="InterPro" id="IPR001611">
    <property type="entry name" value="Leu-rich_rpt"/>
</dbReference>
<dbReference type="Gene3D" id="3.80.10.10">
    <property type="entry name" value="Ribonuclease Inhibitor"/>
    <property type="match status" value="2"/>
</dbReference>
<proteinExistence type="predicted"/>
<keyword evidence="9" id="KW-1133">Transmembrane helix</keyword>
<dbReference type="EMBL" id="CAWUPB010001173">
    <property type="protein sequence ID" value="CAK7346007.1"/>
    <property type="molecule type" value="Genomic_DNA"/>
</dbReference>
<comment type="catalytic activity">
    <reaction evidence="8">
        <text>L-seryl-[protein] + ATP = O-phospho-L-seryl-[protein] + ADP + H(+)</text>
        <dbReference type="Rhea" id="RHEA:17989"/>
        <dbReference type="Rhea" id="RHEA-COMP:9863"/>
        <dbReference type="Rhea" id="RHEA-COMP:11604"/>
        <dbReference type="ChEBI" id="CHEBI:15378"/>
        <dbReference type="ChEBI" id="CHEBI:29999"/>
        <dbReference type="ChEBI" id="CHEBI:30616"/>
        <dbReference type="ChEBI" id="CHEBI:83421"/>
        <dbReference type="ChEBI" id="CHEBI:456216"/>
        <dbReference type="EC" id="2.7.11.1"/>
    </reaction>
</comment>
<organism evidence="10 11">
    <name type="scientific">Dovyalis caffra</name>
    <dbReference type="NCBI Taxonomy" id="77055"/>
    <lineage>
        <taxon>Eukaryota</taxon>
        <taxon>Viridiplantae</taxon>
        <taxon>Streptophyta</taxon>
        <taxon>Embryophyta</taxon>
        <taxon>Tracheophyta</taxon>
        <taxon>Spermatophyta</taxon>
        <taxon>Magnoliopsida</taxon>
        <taxon>eudicotyledons</taxon>
        <taxon>Gunneridae</taxon>
        <taxon>Pentapetalae</taxon>
        <taxon>rosids</taxon>
        <taxon>fabids</taxon>
        <taxon>Malpighiales</taxon>
        <taxon>Salicaceae</taxon>
        <taxon>Flacourtieae</taxon>
        <taxon>Dovyalis</taxon>
    </lineage>
</organism>
<dbReference type="InterPro" id="IPR051420">
    <property type="entry name" value="Ser_Thr_Kinases_DiverseReg"/>
</dbReference>
<keyword evidence="9" id="KW-0472">Membrane</keyword>
<dbReference type="InterPro" id="IPR032675">
    <property type="entry name" value="LRR_dom_sf"/>
</dbReference>